<dbReference type="Pfam" id="PF02413">
    <property type="entry name" value="Caudo_TAP"/>
    <property type="match status" value="1"/>
</dbReference>
<dbReference type="RefSeq" id="WP_235375918.1">
    <property type="nucleotide sequence ID" value="NZ_JTGH01000018.1"/>
</dbReference>
<accession>H9BMI7</accession>
<reference evidence="1" key="1">
    <citation type="submission" date="2011-11" db="EMBL/GenBank/DDBJ databases">
        <authorList>
            <person name="Fischer S.E."/>
            <person name="Godino A."/>
            <person name="Espinosa-Urgel M."/>
            <person name="Mori G.B."/>
        </authorList>
    </citation>
    <scope>NUCLEOTIDE SEQUENCE</scope>
    <source>
        <strain evidence="1">SF4c</strain>
    </source>
</reference>
<dbReference type="InterPro" id="IPR003458">
    <property type="entry name" value="Phage_T4_Gp38_tail_assem"/>
</dbReference>
<dbReference type="EMBL" id="JQ036169">
    <property type="protein sequence ID" value="AFD18712.1"/>
    <property type="molecule type" value="Genomic_DNA"/>
</dbReference>
<name>H9BMI7_PSEFL</name>
<evidence type="ECO:0008006" key="2">
    <source>
        <dbReference type="Google" id="ProtNLM"/>
    </source>
</evidence>
<evidence type="ECO:0000313" key="1">
    <source>
        <dbReference type="EMBL" id="AFD18712.1"/>
    </source>
</evidence>
<reference evidence="1" key="2">
    <citation type="journal article" date="2012" name="Microbiology">
        <title>Characterization of a phage-like pyocin from the plant growth-promoting rhizobacterium Pseudomonas fluorescens SF4c.</title>
        <authorList>
            <person name="Fischer S."/>
            <person name="Godino A."/>
            <person name="Quesada J.M."/>
            <person name="Cordero P."/>
            <person name="Jofre E."/>
            <person name="Mori G."/>
            <person name="Espinosa Urgel M."/>
        </authorList>
    </citation>
    <scope>NUCLEOTIDE SEQUENCE</scope>
    <source>
        <strain evidence="1">SF4c</strain>
    </source>
</reference>
<organism evidence="1">
    <name type="scientific">Pseudomonas fluorescens</name>
    <dbReference type="NCBI Taxonomy" id="294"/>
    <lineage>
        <taxon>Bacteria</taxon>
        <taxon>Pseudomonadati</taxon>
        <taxon>Pseudomonadota</taxon>
        <taxon>Gammaproteobacteria</taxon>
        <taxon>Pseudomonadales</taxon>
        <taxon>Pseudomonadaceae</taxon>
        <taxon>Pseudomonas</taxon>
    </lineage>
</organism>
<protein>
    <recommendedName>
        <fullName evidence="2">Tail assembly chaperone</fullName>
    </recommendedName>
</protein>
<dbReference type="AlphaFoldDB" id="H9BMI7"/>
<proteinExistence type="predicted"/>
<sequence>MSLKKYARVVNGKVDNIFETVNPITEEFPGDQVWVDVTAIAGQVDYGHNAINTDGVWSFAPEFPWGQSALSEQLRNEKTRRFDNVITRVASAGLQYKVDLGIATTAEQLYLSAFKEYCVAFTQVNKQPDFPVTIVWPELP</sequence>